<dbReference type="Proteomes" id="UP000197138">
    <property type="component" value="Unassembled WGS sequence"/>
</dbReference>
<dbReference type="Pfam" id="PF20160">
    <property type="entry name" value="C-JID"/>
    <property type="match status" value="1"/>
</dbReference>
<dbReference type="FunFam" id="3.40.50.10140:FF:000007">
    <property type="entry name" value="Disease resistance protein (TIR-NBS-LRR class)"/>
    <property type="match status" value="1"/>
</dbReference>
<dbReference type="Gene3D" id="1.10.8.430">
    <property type="entry name" value="Helical domain of apoptotic protease-activating factors"/>
    <property type="match status" value="1"/>
</dbReference>
<evidence type="ECO:0000313" key="12">
    <source>
        <dbReference type="Proteomes" id="UP000197138"/>
    </source>
</evidence>
<evidence type="ECO:0000313" key="10">
    <source>
        <dbReference type="EMBL" id="OWM79364.1"/>
    </source>
</evidence>
<accession>A0A218X378</accession>
<dbReference type="PRINTS" id="PR00364">
    <property type="entry name" value="DISEASERSIST"/>
</dbReference>
<sequence>MASSSSSSSSAARWNFDVFLSFRGEDTREGFTGFLYEALTRYGIVTFMDEQLRKGESISAELIGAIEQSRASIVVFSENYASSGWCLDELAKIMEWREAMGHQVRPLFYRIDPSEVRHQSGKTGEYLRKFEEKFGVDSERIRGWRIALNGLANMSGWHFKQGVESRFIQRIVEEVSSKLNRPTMSVATNPVGIDDLIESISPVLSIGLNEEVLMIGIYGIGGIGKSTIAKAIYNKYADDFEGSSFLANVKDVSGQQGLVQVQETLLFEILGNASLKLFNADQGISVISHRLRYKRVLVVIDDIDHLDQLRKLAGNKEWFGRGSRIIITTRDRHLLDAHGVEHFYEMKELNYLQSYRLFCLNAFREPNPPKMFKELTSRILDYAKNLPLAVIVLGSFLCGRTVKEWESAIARLKSVPNREYNEILKISYDGLDDFDKAIFLDIACFFNAVSLDYVVKILDACKFFPDIGIRVLVDKSLINVENNKLWMHDLLQEMGREVVRKESPNNPGERSRLWFPEDVIDVLTENLGTNKVEAIKLVLPETEEVYLNAKAFKRMKRLRLLIIHNAYVSGDLDYLSNNLRWVEWEAYPFSSLPPNFHPQKLVGLYLYNSRIKHLGEGYKIFKDLRHMSLERSEHLTEVPDLSTLPNLESLILMNCSSLVELHDSVGFLDKLVTLNLEFCYHLKKLPRILKLKSLRSLLLTRCRSLEKFPEVLEDMESLQELRLTKTSLKELPQSTASLVGLEVLCVSGCKKLKGLPDGIYKLKRIKQLLLQNCLQLGQFSENDGENCVPLISAEPKFPMLQSLKLRNCNLSNLNFFRNLDCISTLEELQLSHNNFVELPSWIGRLSNLRKLDLSYCSQLKEIPNLPPSIESITATDCELLESFPQLSGMTQCSEKLLPSLKNVDFTNCHKLAENIGNGITNVLMNQEPPFSLTWPGHEIPEWFKYQTRVGFLYFQIPEHVYDKLVGFTLCAVVKEAFALELSLLMNGEEAARCSEDFFPMNSHHLWLLYLGCPIMKPLNGWYYIEFSLEMASPSGVSSIEEYVERCGVFLEFKEDDRLNWAIEGNSLSCTHFPEVIYDEDSEESEDSGESSDYESLKRRKML</sequence>
<dbReference type="InterPro" id="IPR042197">
    <property type="entry name" value="Apaf_helical"/>
</dbReference>
<dbReference type="Pfam" id="PF00931">
    <property type="entry name" value="NB-ARC"/>
    <property type="match status" value="1"/>
</dbReference>
<dbReference type="SUPFAM" id="SSF52058">
    <property type="entry name" value="L domain-like"/>
    <property type="match status" value="1"/>
</dbReference>
<dbReference type="InterPro" id="IPR058546">
    <property type="entry name" value="RPS4B/Roq1-like_LRR"/>
</dbReference>
<dbReference type="InterPro" id="IPR045344">
    <property type="entry name" value="C-JID"/>
</dbReference>
<protein>
    <recommendedName>
        <fullName evidence="1">ADP-ribosyl cyclase/cyclic ADP-ribose hydrolase</fullName>
        <ecNumber evidence="1">3.2.2.6</ecNumber>
    </recommendedName>
</protein>
<evidence type="ECO:0000256" key="8">
    <source>
        <dbReference type="SAM" id="MobiDB-lite"/>
    </source>
</evidence>
<keyword evidence="6" id="KW-0520">NAD</keyword>
<feature type="domain" description="TIR" evidence="9">
    <location>
        <begin position="14"/>
        <end position="179"/>
    </location>
</feature>
<dbReference type="Gene3D" id="3.40.50.300">
    <property type="entry name" value="P-loop containing nucleotide triphosphate hydrolases"/>
    <property type="match status" value="1"/>
</dbReference>
<dbReference type="InterPro" id="IPR002182">
    <property type="entry name" value="NB-ARC"/>
</dbReference>
<feature type="compositionally biased region" description="Acidic residues" evidence="8">
    <location>
        <begin position="1079"/>
        <end position="1092"/>
    </location>
</feature>
<organism evidence="10 12">
    <name type="scientific">Punica granatum</name>
    <name type="common">Pomegranate</name>
    <dbReference type="NCBI Taxonomy" id="22663"/>
    <lineage>
        <taxon>Eukaryota</taxon>
        <taxon>Viridiplantae</taxon>
        <taxon>Streptophyta</taxon>
        <taxon>Embryophyta</taxon>
        <taxon>Tracheophyta</taxon>
        <taxon>Spermatophyta</taxon>
        <taxon>Magnoliopsida</taxon>
        <taxon>eudicotyledons</taxon>
        <taxon>Gunneridae</taxon>
        <taxon>Pentapetalae</taxon>
        <taxon>rosids</taxon>
        <taxon>malvids</taxon>
        <taxon>Myrtales</taxon>
        <taxon>Lythraceae</taxon>
        <taxon>Punica</taxon>
    </lineage>
</organism>
<dbReference type="SUPFAM" id="SSF52540">
    <property type="entry name" value="P-loop containing nucleoside triphosphate hydrolases"/>
    <property type="match status" value="1"/>
</dbReference>
<dbReference type="Pfam" id="PF01582">
    <property type="entry name" value="TIR"/>
    <property type="match status" value="1"/>
</dbReference>
<comment type="caution">
    <text evidence="10">The sequence shown here is derived from an EMBL/GenBank/DDBJ whole genome shotgun (WGS) entry which is preliminary data.</text>
</comment>
<evidence type="ECO:0000256" key="1">
    <source>
        <dbReference type="ARBA" id="ARBA00011982"/>
    </source>
</evidence>
<dbReference type="SMART" id="SM00255">
    <property type="entry name" value="TIR"/>
    <property type="match status" value="1"/>
</dbReference>
<keyword evidence="5" id="KW-0611">Plant defense</keyword>
<proteinExistence type="predicted"/>
<dbReference type="GO" id="GO:0007165">
    <property type="term" value="P:signal transduction"/>
    <property type="evidence" value="ECO:0007669"/>
    <property type="project" value="InterPro"/>
</dbReference>
<dbReference type="InterPro" id="IPR027417">
    <property type="entry name" value="P-loop_NTPase"/>
</dbReference>
<dbReference type="InterPro" id="IPR032675">
    <property type="entry name" value="LRR_dom_sf"/>
</dbReference>
<dbReference type="GO" id="GO:0006952">
    <property type="term" value="P:defense response"/>
    <property type="evidence" value="ECO:0007669"/>
    <property type="project" value="UniProtKB-KW"/>
</dbReference>
<dbReference type="PANTHER" id="PTHR11017">
    <property type="entry name" value="LEUCINE-RICH REPEAT-CONTAINING PROTEIN"/>
    <property type="match status" value="1"/>
</dbReference>
<dbReference type="Gene3D" id="3.40.50.10140">
    <property type="entry name" value="Toll/interleukin-1 receptor homology (TIR) domain"/>
    <property type="match status" value="1"/>
</dbReference>
<reference evidence="10" key="2">
    <citation type="submission" date="2017-06" db="EMBL/GenBank/DDBJ databases">
        <title>The pomegranate genome and the genomics of punicalagin biosynthesis.</title>
        <authorList>
            <person name="Xu C."/>
        </authorList>
    </citation>
    <scope>NUCLEOTIDE SEQUENCE [LARGE SCALE GENOMIC DNA]</scope>
    <source>
        <tissue evidence="10">Fresh leaf</tissue>
    </source>
</reference>
<evidence type="ECO:0000256" key="7">
    <source>
        <dbReference type="ARBA" id="ARBA00047304"/>
    </source>
</evidence>
<dbReference type="EC" id="3.2.2.6" evidence="1"/>
<reference evidence="12" key="1">
    <citation type="journal article" date="2017" name="Plant J.">
        <title>The pomegranate (Punica granatum L.) genome and the genomics of punicalagin biosynthesis.</title>
        <authorList>
            <person name="Qin G."/>
            <person name="Xu C."/>
            <person name="Ming R."/>
            <person name="Tang H."/>
            <person name="Guyot R."/>
            <person name="Kramer E.M."/>
            <person name="Hu Y."/>
            <person name="Yi X."/>
            <person name="Qi Y."/>
            <person name="Xu X."/>
            <person name="Gao Z."/>
            <person name="Pan H."/>
            <person name="Jian J."/>
            <person name="Tian Y."/>
            <person name="Yue Z."/>
            <person name="Xu Y."/>
        </authorList>
    </citation>
    <scope>NUCLEOTIDE SEQUENCE [LARGE SCALE GENOMIC DNA]</scope>
    <source>
        <strain evidence="12">cv. Dabenzi</strain>
    </source>
</reference>
<evidence type="ECO:0000259" key="9">
    <source>
        <dbReference type="PROSITE" id="PS50104"/>
    </source>
</evidence>
<reference evidence="11 13" key="3">
    <citation type="submission" date="2017-11" db="EMBL/GenBank/DDBJ databases">
        <title>De-novo sequencing of pomegranate (Punica granatum L.) genome.</title>
        <authorList>
            <person name="Akparov Z."/>
            <person name="Amiraslanov A."/>
            <person name="Hajiyeva S."/>
            <person name="Abbasov M."/>
            <person name="Kaur K."/>
            <person name="Hamwieh A."/>
            <person name="Solovyev V."/>
            <person name="Salamov A."/>
            <person name="Braich B."/>
            <person name="Kosarev P."/>
            <person name="Mahmoud A."/>
            <person name="Hajiyev E."/>
            <person name="Babayeva S."/>
            <person name="Izzatullayeva V."/>
            <person name="Mammadov A."/>
            <person name="Mammadov A."/>
            <person name="Sharifova S."/>
            <person name="Ojaghi J."/>
            <person name="Eynullazada K."/>
            <person name="Bayramov B."/>
            <person name="Abdulazimova A."/>
            <person name="Shahmuradov I."/>
        </authorList>
    </citation>
    <scope>NUCLEOTIDE SEQUENCE [LARGE SCALE GENOMIC DNA]</scope>
    <source>
        <strain evidence="11">AG2017</strain>
        <strain evidence="13">cv. AG2017</strain>
        <tissue evidence="11">Leaf</tissue>
    </source>
</reference>
<dbReference type="PANTHER" id="PTHR11017:SF573">
    <property type="entry name" value="ADP-RIBOSYL CYCLASE_CYCLIC ADP-RIBOSE HYDROLASE"/>
    <property type="match status" value="1"/>
</dbReference>
<dbReference type="InterPro" id="IPR044974">
    <property type="entry name" value="Disease_R_plants"/>
</dbReference>
<name>A0A218X378_PUNGR</name>
<keyword evidence="13" id="KW-1185">Reference proteome</keyword>
<evidence type="ECO:0000256" key="6">
    <source>
        <dbReference type="ARBA" id="ARBA00023027"/>
    </source>
</evidence>
<dbReference type="InterPro" id="IPR035897">
    <property type="entry name" value="Toll_tir_struct_dom_sf"/>
</dbReference>
<dbReference type="Gene3D" id="3.80.10.10">
    <property type="entry name" value="Ribonuclease Inhibitor"/>
    <property type="match status" value="2"/>
</dbReference>
<evidence type="ECO:0000256" key="4">
    <source>
        <dbReference type="ARBA" id="ARBA00022801"/>
    </source>
</evidence>
<dbReference type="EMBL" id="PGOL01001887">
    <property type="protein sequence ID" value="PKI53004.1"/>
    <property type="molecule type" value="Genomic_DNA"/>
</dbReference>
<dbReference type="PROSITE" id="PS50104">
    <property type="entry name" value="TIR"/>
    <property type="match status" value="1"/>
</dbReference>
<dbReference type="Pfam" id="PF23286">
    <property type="entry name" value="LRR_13"/>
    <property type="match status" value="1"/>
</dbReference>
<comment type="catalytic activity">
    <reaction evidence="7">
        <text>NAD(+) + H2O = ADP-D-ribose + nicotinamide + H(+)</text>
        <dbReference type="Rhea" id="RHEA:16301"/>
        <dbReference type="ChEBI" id="CHEBI:15377"/>
        <dbReference type="ChEBI" id="CHEBI:15378"/>
        <dbReference type="ChEBI" id="CHEBI:17154"/>
        <dbReference type="ChEBI" id="CHEBI:57540"/>
        <dbReference type="ChEBI" id="CHEBI:57967"/>
        <dbReference type="EC" id="3.2.2.6"/>
    </reaction>
    <physiologicalReaction direction="left-to-right" evidence="7">
        <dbReference type="Rhea" id="RHEA:16302"/>
    </physiologicalReaction>
</comment>
<dbReference type="GO" id="GO:0061809">
    <property type="term" value="F:NAD+ nucleosidase activity, cyclic ADP-ribose generating"/>
    <property type="evidence" value="ECO:0007669"/>
    <property type="project" value="UniProtKB-EC"/>
</dbReference>
<dbReference type="InterPro" id="IPR058192">
    <property type="entry name" value="WHD_ROQ1-like"/>
</dbReference>
<dbReference type="SUPFAM" id="SSF46785">
    <property type="entry name" value="Winged helix' DNA-binding domain"/>
    <property type="match status" value="1"/>
</dbReference>
<dbReference type="Proteomes" id="UP000233551">
    <property type="component" value="Unassembled WGS sequence"/>
</dbReference>
<keyword evidence="3" id="KW-0677">Repeat</keyword>
<gene>
    <name evidence="10" type="ORF">CDL15_Pgr003537</name>
    <name evidence="11" type="ORF">CRG98_026584</name>
</gene>
<dbReference type="InterPro" id="IPR036390">
    <property type="entry name" value="WH_DNA-bd_sf"/>
</dbReference>
<keyword evidence="2" id="KW-0433">Leucine-rich repeat</keyword>
<dbReference type="STRING" id="22663.A0A218X378"/>
<feature type="region of interest" description="Disordered" evidence="8">
    <location>
        <begin position="1079"/>
        <end position="1102"/>
    </location>
</feature>
<dbReference type="GO" id="GO:0043531">
    <property type="term" value="F:ADP binding"/>
    <property type="evidence" value="ECO:0007669"/>
    <property type="project" value="InterPro"/>
</dbReference>
<evidence type="ECO:0000256" key="2">
    <source>
        <dbReference type="ARBA" id="ARBA00022614"/>
    </source>
</evidence>
<evidence type="ECO:0000256" key="5">
    <source>
        <dbReference type="ARBA" id="ARBA00022821"/>
    </source>
</evidence>
<keyword evidence="4" id="KW-0378">Hydrolase</keyword>
<evidence type="ECO:0000313" key="11">
    <source>
        <dbReference type="EMBL" id="PKI53004.1"/>
    </source>
</evidence>
<dbReference type="InterPro" id="IPR000157">
    <property type="entry name" value="TIR_dom"/>
</dbReference>
<evidence type="ECO:0000256" key="3">
    <source>
        <dbReference type="ARBA" id="ARBA00022737"/>
    </source>
</evidence>
<evidence type="ECO:0000313" key="13">
    <source>
        <dbReference type="Proteomes" id="UP000233551"/>
    </source>
</evidence>
<dbReference type="Pfam" id="PF23282">
    <property type="entry name" value="WHD_ROQ1"/>
    <property type="match status" value="1"/>
</dbReference>
<dbReference type="EMBL" id="MTKT01002492">
    <property type="protein sequence ID" value="OWM79364.1"/>
    <property type="molecule type" value="Genomic_DNA"/>
</dbReference>
<dbReference type="AlphaFoldDB" id="A0A218X378"/>
<dbReference type="SUPFAM" id="SSF52200">
    <property type="entry name" value="Toll/Interleukin receptor TIR domain"/>
    <property type="match status" value="1"/>
</dbReference>